<gene>
    <name evidence="1" type="ORF">DUNSADRAFT_14762</name>
</gene>
<accession>A0ABQ7G6T6</accession>
<keyword evidence="2" id="KW-1185">Reference proteome</keyword>
<proteinExistence type="predicted"/>
<evidence type="ECO:0008006" key="3">
    <source>
        <dbReference type="Google" id="ProtNLM"/>
    </source>
</evidence>
<evidence type="ECO:0000313" key="1">
    <source>
        <dbReference type="EMBL" id="KAF5830308.1"/>
    </source>
</evidence>
<reference evidence="1" key="1">
    <citation type="submission" date="2017-08" db="EMBL/GenBank/DDBJ databases">
        <authorList>
            <person name="Polle J.E."/>
            <person name="Barry K."/>
            <person name="Cushman J."/>
            <person name="Schmutz J."/>
            <person name="Tran D."/>
            <person name="Hathwaick L.T."/>
            <person name="Yim W.C."/>
            <person name="Jenkins J."/>
            <person name="Mckie-Krisberg Z.M."/>
            <person name="Prochnik S."/>
            <person name="Lindquist E."/>
            <person name="Dockter R.B."/>
            <person name="Adam C."/>
            <person name="Molina H."/>
            <person name="Bunkerborg J."/>
            <person name="Jin E."/>
            <person name="Buchheim M."/>
            <person name="Magnuson J."/>
        </authorList>
    </citation>
    <scope>NUCLEOTIDE SEQUENCE</scope>
    <source>
        <strain evidence="1">CCAP 19/18</strain>
    </source>
</reference>
<comment type="caution">
    <text evidence="1">The sequence shown here is derived from an EMBL/GenBank/DDBJ whole genome shotgun (WGS) entry which is preliminary data.</text>
</comment>
<dbReference type="Proteomes" id="UP000815325">
    <property type="component" value="Unassembled WGS sequence"/>
</dbReference>
<evidence type="ECO:0000313" key="2">
    <source>
        <dbReference type="Proteomes" id="UP000815325"/>
    </source>
</evidence>
<dbReference type="EMBL" id="MU070057">
    <property type="protein sequence ID" value="KAF5830308.1"/>
    <property type="molecule type" value="Genomic_DNA"/>
</dbReference>
<name>A0ABQ7G6T6_DUNSA</name>
<protein>
    <recommendedName>
        <fullName evidence="3">Encoded protein</fullName>
    </recommendedName>
</protein>
<organism evidence="1 2">
    <name type="scientific">Dunaliella salina</name>
    <name type="common">Green alga</name>
    <name type="synonym">Protococcus salinus</name>
    <dbReference type="NCBI Taxonomy" id="3046"/>
    <lineage>
        <taxon>Eukaryota</taxon>
        <taxon>Viridiplantae</taxon>
        <taxon>Chlorophyta</taxon>
        <taxon>core chlorophytes</taxon>
        <taxon>Chlorophyceae</taxon>
        <taxon>CS clade</taxon>
        <taxon>Chlamydomonadales</taxon>
        <taxon>Dunaliellaceae</taxon>
        <taxon>Dunaliella</taxon>
    </lineage>
</organism>
<sequence>MRCIKLEEMEFLQERIGMLWTTSSRSLVHTPSCQSTSAGWKGQVTWEASSHFVRLCQHWRRHQRSLSLENNLMDSALRCWRKP</sequence>